<dbReference type="NCBIfam" id="TIGR01891">
    <property type="entry name" value="amidohydrolases"/>
    <property type="match status" value="1"/>
</dbReference>
<dbReference type="GO" id="GO:0071713">
    <property type="term" value="F:para-aminobenzoyl-glutamate hydrolase activity"/>
    <property type="evidence" value="ECO:0007669"/>
    <property type="project" value="TreeGrafter"/>
</dbReference>
<dbReference type="STRING" id="99656.SAMN05421659_12259"/>
<accession>A0A1I0RTA3</accession>
<dbReference type="InterPro" id="IPR052030">
    <property type="entry name" value="Peptidase_M20/M20A_hydrolases"/>
</dbReference>
<dbReference type="PANTHER" id="PTHR30575:SF0">
    <property type="entry name" value="XAA-ARG DIPEPTIDASE"/>
    <property type="match status" value="1"/>
</dbReference>
<dbReference type="Gene3D" id="3.30.70.360">
    <property type="match status" value="1"/>
</dbReference>
<dbReference type="InterPro" id="IPR036264">
    <property type="entry name" value="Bact_exopeptidase_dim_dom"/>
</dbReference>
<name>A0A1I0RTA3_9FIRM</name>
<dbReference type="InterPro" id="IPR017145">
    <property type="entry name" value="Aminobenzoyl-glu_utiliz_pB"/>
</dbReference>
<feature type="domain" description="Peptidase M20 dimerisation" evidence="1">
    <location>
        <begin position="191"/>
        <end position="285"/>
    </location>
</feature>
<reference evidence="2 3" key="1">
    <citation type="submission" date="2016-10" db="EMBL/GenBank/DDBJ databases">
        <authorList>
            <person name="de Groot N.N."/>
        </authorList>
    </citation>
    <scope>NUCLEOTIDE SEQUENCE [LARGE SCALE GENOMIC DNA]</scope>
    <source>
        <strain evidence="2 3">DSM 9179</strain>
    </source>
</reference>
<organism evidence="2 3">
    <name type="scientific">[Clostridium] fimetarium</name>
    <dbReference type="NCBI Taxonomy" id="99656"/>
    <lineage>
        <taxon>Bacteria</taxon>
        <taxon>Bacillati</taxon>
        <taxon>Bacillota</taxon>
        <taxon>Clostridia</taxon>
        <taxon>Lachnospirales</taxon>
        <taxon>Lachnospiraceae</taxon>
    </lineage>
</organism>
<keyword evidence="3" id="KW-1185">Reference proteome</keyword>
<protein>
    <submittedName>
        <fullName evidence="2">Aminobenzoyl-glutamate utilization protein B</fullName>
    </submittedName>
</protein>
<dbReference type="AlphaFoldDB" id="A0A1I0RTA3"/>
<dbReference type="InterPro" id="IPR017439">
    <property type="entry name" value="Amidohydrolase"/>
</dbReference>
<dbReference type="RefSeq" id="WP_170841503.1">
    <property type="nucleotide sequence ID" value="NZ_FOJI01000022.1"/>
</dbReference>
<dbReference type="EMBL" id="FOJI01000022">
    <property type="protein sequence ID" value="SEW44517.1"/>
    <property type="molecule type" value="Genomic_DNA"/>
</dbReference>
<evidence type="ECO:0000313" key="2">
    <source>
        <dbReference type="EMBL" id="SEW44517.1"/>
    </source>
</evidence>
<dbReference type="SUPFAM" id="SSF55031">
    <property type="entry name" value="Bacterial exopeptidase dimerisation domain"/>
    <property type="match status" value="1"/>
</dbReference>
<proteinExistence type="predicted"/>
<dbReference type="InterPro" id="IPR011650">
    <property type="entry name" value="Peptidase_M20_dimer"/>
</dbReference>
<evidence type="ECO:0000313" key="3">
    <source>
        <dbReference type="Proteomes" id="UP000199701"/>
    </source>
</evidence>
<evidence type="ECO:0000259" key="1">
    <source>
        <dbReference type="Pfam" id="PF07687"/>
    </source>
</evidence>
<dbReference type="GO" id="GO:0016805">
    <property type="term" value="F:dipeptidase activity"/>
    <property type="evidence" value="ECO:0007669"/>
    <property type="project" value="TreeGrafter"/>
</dbReference>
<dbReference type="GO" id="GO:0046657">
    <property type="term" value="P:folic acid catabolic process"/>
    <property type="evidence" value="ECO:0007669"/>
    <property type="project" value="TreeGrafter"/>
</dbReference>
<dbReference type="Gene3D" id="3.40.630.10">
    <property type="entry name" value="Zn peptidases"/>
    <property type="match status" value="1"/>
</dbReference>
<gene>
    <name evidence="2" type="ORF">SAMN05421659_12259</name>
</gene>
<dbReference type="Pfam" id="PF07687">
    <property type="entry name" value="M20_dimer"/>
    <property type="match status" value="1"/>
</dbReference>
<dbReference type="PIRSF" id="PIRSF037227">
    <property type="entry name" value="Aminobenzoyl-glu_utiliz_pB"/>
    <property type="match status" value="1"/>
</dbReference>
<dbReference type="Pfam" id="PF01546">
    <property type="entry name" value="Peptidase_M20"/>
    <property type="match status" value="1"/>
</dbReference>
<dbReference type="GO" id="GO:0005737">
    <property type="term" value="C:cytoplasm"/>
    <property type="evidence" value="ECO:0007669"/>
    <property type="project" value="TreeGrafter"/>
</dbReference>
<dbReference type="PANTHER" id="PTHR30575">
    <property type="entry name" value="PEPTIDASE M20"/>
    <property type="match status" value="1"/>
</dbReference>
<dbReference type="SUPFAM" id="SSF53187">
    <property type="entry name" value="Zn-dependent exopeptidases"/>
    <property type="match status" value="1"/>
</dbReference>
<dbReference type="InterPro" id="IPR002933">
    <property type="entry name" value="Peptidase_M20"/>
</dbReference>
<dbReference type="Proteomes" id="UP000199701">
    <property type="component" value="Unassembled WGS sequence"/>
</dbReference>
<sequence length="471" mass="52541">MMKMKELKNEMLSWIDHHQEEFSDIAKYIWENPELGLEEYEASDILVKTLEKYGFQVKRGLSGMPTSFIAEYGNGKPIIAYNAEYDCLPGLSQECMTDNKKAIIKGAPGHGCGHNILGTSQVLAAVALRFVLEEKNIPGTIKVFGSPAEELCVGKPFMAKDGCYKNVDCFLDWHPWSYNKAHYDTCGAYFSVKYHFKGKNCHGNSPWQGRSALDAAILMGTSIEFLREHYEPAAADRANTINYTFSETGPEFPSVVPDKATLWCIGRFNTSKQLEDILDRVDKCAQGGALATDTSVEREFITASHEKIPNKILSRVLYDNFVELGAPAFTEEEQSMARSMQKADEVEETGLDTDIMEFGTSGTVLCDTSEFSWNAPYATFWMTAAPEGGWHNWKVTSSVGSSIGMKSMIQAAKLLAVSGIDLFLQPDIIVKAQKEWCERMNGRTYRSLLPEGTKPPLGINAETMDKYKSKK</sequence>